<evidence type="ECO:0000313" key="8">
    <source>
        <dbReference type="Proteomes" id="UP000469462"/>
    </source>
</evidence>
<dbReference type="Pfam" id="PF00550">
    <property type="entry name" value="PP-binding"/>
    <property type="match status" value="2"/>
</dbReference>
<dbReference type="InterPro" id="IPR050091">
    <property type="entry name" value="PKS_NRPS_Biosynth_Enz"/>
</dbReference>
<dbReference type="Pfam" id="PF02801">
    <property type="entry name" value="Ketoacyl-synt_C"/>
    <property type="match status" value="1"/>
</dbReference>
<dbReference type="InterPro" id="IPR009081">
    <property type="entry name" value="PP-bd_ACP"/>
</dbReference>
<dbReference type="PROSITE" id="PS00606">
    <property type="entry name" value="KS3_1"/>
    <property type="match status" value="1"/>
</dbReference>
<dbReference type="PROSITE" id="PS00012">
    <property type="entry name" value="PHOSPHOPANTETHEINE"/>
    <property type="match status" value="1"/>
</dbReference>
<name>A0AAI9WM60_9BURK</name>
<dbReference type="InterPro" id="IPR014031">
    <property type="entry name" value="Ketoacyl_synth_C"/>
</dbReference>
<evidence type="ECO:0000256" key="4">
    <source>
        <dbReference type="SAM" id="MobiDB-lite"/>
    </source>
</evidence>
<dbReference type="Gene3D" id="3.40.50.12780">
    <property type="entry name" value="N-terminal domain of ligase-like"/>
    <property type="match status" value="1"/>
</dbReference>
<feature type="domain" description="Carrier" evidence="5">
    <location>
        <begin position="1303"/>
        <end position="1381"/>
    </location>
</feature>
<dbReference type="Gene3D" id="3.40.47.10">
    <property type="match status" value="1"/>
</dbReference>
<dbReference type="SMART" id="SM00827">
    <property type="entry name" value="PKS_AT"/>
    <property type="match status" value="1"/>
</dbReference>
<dbReference type="RefSeq" id="WP_152157179.1">
    <property type="nucleotide sequence ID" value="NZ_WEHW01000087.1"/>
</dbReference>
<dbReference type="Gene3D" id="3.40.366.10">
    <property type="entry name" value="Malonyl-Coenzyme A Acyl Carrier Protein, domain 2"/>
    <property type="match status" value="1"/>
</dbReference>
<proteinExistence type="predicted"/>
<dbReference type="EMBL" id="WEHW01000087">
    <property type="protein sequence ID" value="KAB7649428.1"/>
    <property type="molecule type" value="Genomic_DNA"/>
</dbReference>
<dbReference type="InterPro" id="IPR020806">
    <property type="entry name" value="PKS_PP-bd"/>
</dbReference>
<dbReference type="InterPro" id="IPR014043">
    <property type="entry name" value="Acyl_transferase_dom"/>
</dbReference>
<feature type="compositionally biased region" description="Basic and acidic residues" evidence="4">
    <location>
        <begin position="438"/>
        <end position="451"/>
    </location>
</feature>
<dbReference type="InterPro" id="IPR020841">
    <property type="entry name" value="PKS_Beta-ketoAc_synthase_dom"/>
</dbReference>
<feature type="compositionally biased region" description="Basic and acidic residues" evidence="4">
    <location>
        <begin position="290"/>
        <end position="300"/>
    </location>
</feature>
<dbReference type="Pfam" id="PF00109">
    <property type="entry name" value="ketoacyl-synt"/>
    <property type="match status" value="1"/>
</dbReference>
<dbReference type="PANTHER" id="PTHR43775:SF37">
    <property type="entry name" value="SI:DKEY-61P9.11"/>
    <property type="match status" value="1"/>
</dbReference>
<dbReference type="SMART" id="SM00825">
    <property type="entry name" value="PKS_KS"/>
    <property type="match status" value="1"/>
</dbReference>
<feature type="region of interest" description="Disordered" evidence="4">
    <location>
        <begin position="271"/>
        <end position="300"/>
    </location>
</feature>
<dbReference type="Gene3D" id="3.30.70.3290">
    <property type="match status" value="1"/>
</dbReference>
<evidence type="ECO:0000256" key="3">
    <source>
        <dbReference type="ARBA" id="ARBA00022679"/>
    </source>
</evidence>
<reference evidence="7 8" key="1">
    <citation type="submission" date="2019-10" db="EMBL/GenBank/DDBJ databases">
        <title>Genome diversity of Sutterella seckii.</title>
        <authorList>
            <person name="Chaplin A.V."/>
            <person name="Sokolova S.R."/>
            <person name="Mosin K.A."/>
            <person name="Ivanova E.L."/>
            <person name="Kochetkova T.O."/>
            <person name="Goltsov A.Y."/>
            <person name="Trofimov D.Y."/>
            <person name="Efimov B.A."/>
        </authorList>
    </citation>
    <scope>NUCLEOTIDE SEQUENCE [LARGE SCALE GENOMIC DNA]</scope>
    <source>
        <strain evidence="7 8">ASD3426</strain>
    </source>
</reference>
<dbReference type="Proteomes" id="UP000469462">
    <property type="component" value="Unassembled WGS sequence"/>
</dbReference>
<dbReference type="InterPro" id="IPR045851">
    <property type="entry name" value="AMP-bd_C_sf"/>
</dbReference>
<dbReference type="InterPro" id="IPR016036">
    <property type="entry name" value="Malonyl_transacylase_ACP-bd"/>
</dbReference>
<dbReference type="GO" id="GO:0031177">
    <property type="term" value="F:phosphopantetheine binding"/>
    <property type="evidence" value="ECO:0007669"/>
    <property type="project" value="InterPro"/>
</dbReference>
<protein>
    <submittedName>
        <fullName evidence="7">Acyltransferase domain-containing protein</fullName>
    </submittedName>
</protein>
<evidence type="ECO:0000259" key="5">
    <source>
        <dbReference type="PROSITE" id="PS50075"/>
    </source>
</evidence>
<dbReference type="SMART" id="SM00823">
    <property type="entry name" value="PKS_PP"/>
    <property type="match status" value="1"/>
</dbReference>
<dbReference type="SUPFAM" id="SSF56801">
    <property type="entry name" value="Acetyl-CoA synthetase-like"/>
    <property type="match status" value="1"/>
</dbReference>
<keyword evidence="2" id="KW-0597">Phosphoprotein</keyword>
<evidence type="ECO:0000259" key="6">
    <source>
        <dbReference type="PROSITE" id="PS52004"/>
    </source>
</evidence>
<dbReference type="InterPro" id="IPR032821">
    <property type="entry name" value="PKS_assoc"/>
</dbReference>
<evidence type="ECO:0000256" key="1">
    <source>
        <dbReference type="ARBA" id="ARBA00022450"/>
    </source>
</evidence>
<comment type="caution">
    <text evidence="7">The sequence shown here is derived from an EMBL/GenBank/DDBJ whole genome shotgun (WGS) entry which is preliminary data.</text>
</comment>
<dbReference type="GO" id="GO:0006633">
    <property type="term" value="P:fatty acid biosynthetic process"/>
    <property type="evidence" value="ECO:0007669"/>
    <property type="project" value="InterPro"/>
</dbReference>
<dbReference type="InterPro" id="IPR042099">
    <property type="entry name" value="ANL_N_sf"/>
</dbReference>
<dbReference type="InterPro" id="IPR018201">
    <property type="entry name" value="Ketoacyl_synth_AS"/>
</dbReference>
<dbReference type="GO" id="GO:0004312">
    <property type="term" value="F:fatty acid synthase activity"/>
    <property type="evidence" value="ECO:0007669"/>
    <property type="project" value="TreeGrafter"/>
</dbReference>
<dbReference type="SUPFAM" id="SSF47336">
    <property type="entry name" value="ACP-like"/>
    <property type="match status" value="2"/>
</dbReference>
<dbReference type="InterPro" id="IPR016039">
    <property type="entry name" value="Thiolase-like"/>
</dbReference>
<dbReference type="Pfam" id="PF16197">
    <property type="entry name" value="KAsynt_C_assoc"/>
    <property type="match status" value="1"/>
</dbReference>
<dbReference type="InterPro" id="IPR001227">
    <property type="entry name" value="Ac_transferase_dom_sf"/>
</dbReference>
<dbReference type="SUPFAM" id="SSF52151">
    <property type="entry name" value="FabD/lysophospholipase-like"/>
    <property type="match status" value="1"/>
</dbReference>
<dbReference type="Pfam" id="PF00698">
    <property type="entry name" value="Acyl_transf_1"/>
    <property type="match status" value="1"/>
</dbReference>
<sequence>MKRFVDMIAAHGCPETAMMPGYGLAEATLVVSVTPVGAGMRQMTVARKKAGWGDRIVEYDPAKENLSPEERMIVTSIGTPLSIWDIRMTDADGKPVEDGVVGVLEIRSESTASGYWRNERLTKGLYAEDGWLITGDLAYMKDGWIYIVGRVKDLIILNGANYFPHDLERILSTSLGIVPEKVVAAAVPVTDEKGETREGLGVFIEHAEDDEFRSWVGLAKEALVKGAGIFPDAVVAVDAIPRTVSHKPRRFMLAESFAAGDYRDQLLRTDRAERERNAESPLAQALLGKSDPKRAEAHRVAPERVAAVRSALMAELSRMSSAPIDPDRGLMEQGITSKRIIALQARLTELLGFKPSAAFFFDYPTINDLAAGLAEAFEKRSAGSIGAEENGTGGETRASAEDRRIAVVGMSCRFPSAASPHEFWDLILSGASVFKPMPDGRREGAPVDPEGRPGTLSTDRGAWLKGLDAFDPEVFGINAMEARSLSLEERLLLVCAWEAFENAGISRESLRGSRTGVWTGLTSTESFEHYYRESPENYDVYSLTGMLPSGASGRLSHFFDLKGPSVVLDTACSSSLAALSDAVEALRSGRADLGLVSAVGVITGERGSIALSRMRVLSASGACRPYAESADGYIRGEGCGALVLKRLADAEKDGDRILAVIDGTAVGHDGRASSLTAPNGRSQSQVIEAALQDARVSADDIELVEGHGTGTPLGDPIEVEALERVYGARGPRTGSARVRLGSVKSQIGHLEAAAGMASLIKVILALNENTYPPMHLEGAPTGRVDWERSSLMLSLSAEPWDRRKGRVRRAQVSGFGITGTNAAAVLSEAPAQKRLEKKGEEAGPQLVGLSARTPEAVRALAKRLSRTGLSGAEAARELNGRDPMAFRASAVISSAADLGADGAVTPQKAASRPPRIVFAFPGQGAEAPLGELGLWRLMTFPEFADRVERASARVGKKLSRPLEALLAEGNPRSTLESQIHAVVLGTALAAQYEAWGLKPEAMIGHSVGELSALAASGAMDFEAVLDFVVERAQAMDAVEGDHGGMLAVAASEAGAASLADRLGLGNSVAVAAVNGPRACVLSGTTRSIERLEAEARRQGLRVKRLSVPIAAHSPVLDSALPRIRAAAAAAMPKLAPQTPALLIRSTLDAQKLDGALLADPDRWVRQVRGTVRFADALKAMKSDLDEKERSLGRNDPAEVLFLEMGARRVLAPAGLSVLEAPWLGAMTGEARAPGLDEGKKGMLEALGALWCAGADVKLPLPEAALPEYTTHYPFDAESEAYPLRVRPVAATRQSQNFVKETKMAETQTYRRVMDLLNRITGKRFEGDAAGENWFALGLDSLAVVQVRQGLFRAFGTAPAIEEFYGEASTPEGLISVMTAAVGSGEAPAAAPMPVEAPAAAAAPAAPA</sequence>
<dbReference type="PANTHER" id="PTHR43775">
    <property type="entry name" value="FATTY ACID SYNTHASE"/>
    <property type="match status" value="1"/>
</dbReference>
<dbReference type="Gene3D" id="3.30.300.30">
    <property type="match status" value="1"/>
</dbReference>
<feature type="domain" description="Ketosynthase family 3 (KS3)" evidence="6">
    <location>
        <begin position="402"/>
        <end position="828"/>
    </location>
</feature>
<organism evidence="7 8">
    <name type="scientific">Sutterella seckii</name>
    <dbReference type="NCBI Taxonomy" id="1944635"/>
    <lineage>
        <taxon>Bacteria</taxon>
        <taxon>Pseudomonadati</taxon>
        <taxon>Pseudomonadota</taxon>
        <taxon>Betaproteobacteria</taxon>
        <taxon>Burkholderiales</taxon>
        <taxon>Sutterellaceae</taxon>
        <taxon>Sutterella</taxon>
    </lineage>
</organism>
<dbReference type="PROSITE" id="PS52004">
    <property type="entry name" value="KS3_2"/>
    <property type="match status" value="1"/>
</dbReference>
<keyword evidence="7" id="KW-0012">Acyltransferase</keyword>
<dbReference type="SUPFAM" id="SSF55048">
    <property type="entry name" value="Probable ACP-binding domain of malonyl-CoA ACP transacylase"/>
    <property type="match status" value="1"/>
</dbReference>
<dbReference type="InterPro" id="IPR006162">
    <property type="entry name" value="Ppantetheine_attach_site"/>
</dbReference>
<dbReference type="InterPro" id="IPR016035">
    <property type="entry name" value="Acyl_Trfase/lysoPLipase"/>
</dbReference>
<gene>
    <name evidence="7" type="ORF">GBM96_11400</name>
</gene>
<keyword evidence="8" id="KW-1185">Reference proteome</keyword>
<evidence type="ECO:0000256" key="2">
    <source>
        <dbReference type="ARBA" id="ARBA00022553"/>
    </source>
</evidence>
<keyword evidence="3" id="KW-0808">Transferase</keyword>
<dbReference type="CDD" id="cd00833">
    <property type="entry name" value="PKS"/>
    <property type="match status" value="1"/>
</dbReference>
<dbReference type="PROSITE" id="PS50075">
    <property type="entry name" value="CARRIER"/>
    <property type="match status" value="2"/>
</dbReference>
<feature type="domain" description="Carrier" evidence="5">
    <location>
        <begin position="303"/>
        <end position="377"/>
    </location>
</feature>
<dbReference type="GO" id="GO:0004315">
    <property type="term" value="F:3-oxoacyl-[acyl-carrier-protein] synthase activity"/>
    <property type="evidence" value="ECO:0007669"/>
    <property type="project" value="InterPro"/>
</dbReference>
<dbReference type="InterPro" id="IPR036736">
    <property type="entry name" value="ACP-like_sf"/>
</dbReference>
<keyword evidence="1" id="KW-0596">Phosphopantetheine</keyword>
<dbReference type="Gene3D" id="1.10.1200.10">
    <property type="entry name" value="ACP-like"/>
    <property type="match status" value="1"/>
</dbReference>
<dbReference type="InterPro" id="IPR014030">
    <property type="entry name" value="Ketoacyl_synth_N"/>
</dbReference>
<feature type="non-terminal residue" evidence="7">
    <location>
        <position position="1407"/>
    </location>
</feature>
<feature type="region of interest" description="Disordered" evidence="4">
    <location>
        <begin position="438"/>
        <end position="457"/>
    </location>
</feature>
<evidence type="ECO:0000313" key="7">
    <source>
        <dbReference type="EMBL" id="KAB7649428.1"/>
    </source>
</evidence>
<accession>A0AAI9WM60</accession>
<dbReference type="SUPFAM" id="SSF53901">
    <property type="entry name" value="Thiolase-like"/>
    <property type="match status" value="1"/>
</dbReference>